<proteinExistence type="predicted"/>
<dbReference type="KEGG" id="bhl:Bache_2790"/>
<evidence type="ECO:0000256" key="1">
    <source>
        <dbReference type="ARBA" id="ARBA00004141"/>
    </source>
</evidence>
<dbReference type="PANTHER" id="PTHR23505">
    <property type="entry name" value="SPINSTER"/>
    <property type="match status" value="1"/>
</dbReference>
<feature type="transmembrane region" description="Helical" evidence="6">
    <location>
        <begin position="48"/>
        <end position="71"/>
    </location>
</feature>
<feature type="transmembrane region" description="Helical" evidence="6">
    <location>
        <begin position="211"/>
        <end position="233"/>
    </location>
</feature>
<dbReference type="PROSITE" id="PS50850">
    <property type="entry name" value="MFS"/>
    <property type="match status" value="1"/>
</dbReference>
<dbReference type="OrthoDB" id="9815624at2"/>
<feature type="transmembrane region" description="Helical" evidence="6">
    <location>
        <begin position="263"/>
        <end position="283"/>
    </location>
</feature>
<dbReference type="InterPro" id="IPR036259">
    <property type="entry name" value="MFS_trans_sf"/>
</dbReference>
<evidence type="ECO:0000256" key="6">
    <source>
        <dbReference type="SAM" id="Phobius"/>
    </source>
</evidence>
<dbReference type="STRING" id="693979.Bache_2790"/>
<keyword evidence="4 6" id="KW-1133">Transmembrane helix</keyword>
<comment type="subcellular location">
    <subcellularLocation>
        <location evidence="1">Membrane</location>
        <topology evidence="1">Multi-pass membrane protein</topology>
    </subcellularLocation>
</comment>
<feature type="transmembrane region" description="Helical" evidence="6">
    <location>
        <begin position="78"/>
        <end position="97"/>
    </location>
</feature>
<dbReference type="PANTHER" id="PTHR23505:SF79">
    <property type="entry name" value="PROTEIN SPINSTER"/>
    <property type="match status" value="1"/>
</dbReference>
<keyword evidence="9" id="KW-1185">Reference proteome</keyword>
<evidence type="ECO:0000256" key="4">
    <source>
        <dbReference type="ARBA" id="ARBA00022989"/>
    </source>
</evidence>
<feature type="domain" description="Major facilitator superfamily (MFS) profile" evidence="7">
    <location>
        <begin position="11"/>
        <end position="409"/>
    </location>
</feature>
<dbReference type="InterPro" id="IPR044770">
    <property type="entry name" value="MFS_spinster-like"/>
</dbReference>
<dbReference type="EMBL" id="CP002352">
    <property type="protein sequence ID" value="ADV44733.1"/>
    <property type="molecule type" value="Genomic_DNA"/>
</dbReference>
<evidence type="ECO:0000256" key="5">
    <source>
        <dbReference type="ARBA" id="ARBA00023136"/>
    </source>
</evidence>
<feature type="transmembrane region" description="Helical" evidence="6">
    <location>
        <begin position="355"/>
        <end position="374"/>
    </location>
</feature>
<feature type="transmembrane region" description="Helical" evidence="6">
    <location>
        <begin position="295"/>
        <end position="312"/>
    </location>
</feature>
<dbReference type="RefSeq" id="WP_013548320.1">
    <property type="nucleotide sequence ID" value="NC_014933.1"/>
</dbReference>
<reference evidence="8 9" key="2">
    <citation type="journal article" date="2011" name="Stand. Genomic Sci.">
        <title>Complete genome sequence of Bacteroides helcogenes type strain (P 36-108).</title>
        <authorList>
            <person name="Pati A."/>
            <person name="Gronow S."/>
            <person name="Zeytun A."/>
            <person name="Lapidus A."/>
            <person name="Nolan M."/>
            <person name="Hammon N."/>
            <person name="Deshpande S."/>
            <person name="Cheng J.F."/>
            <person name="Tapia R."/>
            <person name="Han C."/>
            <person name="Goodwin L."/>
            <person name="Pitluck S."/>
            <person name="Liolios K."/>
            <person name="Pagani I."/>
            <person name="Ivanova N."/>
            <person name="Mavromatis K."/>
            <person name="Chen A."/>
            <person name="Palaniappan K."/>
            <person name="Land M."/>
            <person name="Hauser L."/>
            <person name="Chang Y.J."/>
            <person name="Jeffries C.D."/>
            <person name="Detter J.C."/>
            <person name="Brambilla E."/>
            <person name="Rohde M."/>
            <person name="Goker M."/>
            <person name="Woyke T."/>
            <person name="Bristow J."/>
            <person name="Eisen J.A."/>
            <person name="Markowitz V."/>
            <person name="Hugenholtz P."/>
            <person name="Kyrpides N.C."/>
            <person name="Klenk H.P."/>
            <person name="Lucas S."/>
        </authorList>
    </citation>
    <scope>NUCLEOTIDE SEQUENCE [LARGE SCALE GENOMIC DNA]</scope>
    <source>
        <strain evidence="9">ATCC 35417 / DSM 20613 / JCM 6297 / CCUG 15421 / P 36-108</strain>
    </source>
</reference>
<keyword evidence="3 6" id="KW-0812">Transmembrane</keyword>
<dbReference type="SUPFAM" id="SSF103473">
    <property type="entry name" value="MFS general substrate transporter"/>
    <property type="match status" value="1"/>
</dbReference>
<dbReference type="GO" id="GO:0022857">
    <property type="term" value="F:transmembrane transporter activity"/>
    <property type="evidence" value="ECO:0007669"/>
    <property type="project" value="InterPro"/>
</dbReference>
<reference key="1">
    <citation type="submission" date="2010-11" db="EMBL/GenBank/DDBJ databases">
        <title>The complete genome of Bacteroides helcogenes P 36-108.</title>
        <authorList>
            <consortium name="US DOE Joint Genome Institute (JGI-PGF)"/>
            <person name="Lucas S."/>
            <person name="Copeland A."/>
            <person name="Lapidus A."/>
            <person name="Bruce D."/>
            <person name="Goodwin L."/>
            <person name="Pitluck S."/>
            <person name="Kyrpides N."/>
            <person name="Mavromatis K."/>
            <person name="Ivanova N."/>
            <person name="Zeytun A."/>
            <person name="Brettin T."/>
            <person name="Detter J.C."/>
            <person name="Tapia R."/>
            <person name="Han C."/>
            <person name="Land M."/>
            <person name="Hauser L."/>
            <person name="Markowitz V."/>
            <person name="Cheng J.-F."/>
            <person name="Hugenholtz P."/>
            <person name="Woyke T."/>
            <person name="Wu D."/>
            <person name="Gronow S."/>
            <person name="Wellnitz S."/>
            <person name="Brambilla E."/>
            <person name="Klenk H.-P."/>
            <person name="Eisen J.A."/>
        </authorList>
    </citation>
    <scope>NUCLEOTIDE SEQUENCE</scope>
    <source>
        <strain>P 36-108</strain>
    </source>
</reference>
<dbReference type="InterPro" id="IPR011701">
    <property type="entry name" value="MFS"/>
</dbReference>
<feature type="transmembrane region" description="Helical" evidence="6">
    <location>
        <begin position="386"/>
        <end position="405"/>
    </location>
</feature>
<feature type="transmembrane region" description="Helical" evidence="6">
    <location>
        <begin position="103"/>
        <end position="126"/>
    </location>
</feature>
<dbReference type="Proteomes" id="UP000008630">
    <property type="component" value="Chromosome"/>
</dbReference>
<dbReference type="Gene3D" id="1.20.1250.20">
    <property type="entry name" value="MFS general substrate transporter like domains"/>
    <property type="match status" value="2"/>
</dbReference>
<feature type="transmembrane region" description="Helical" evidence="6">
    <location>
        <begin position="168"/>
        <end position="186"/>
    </location>
</feature>
<accession>E6SN80</accession>
<organism evidence="8 9">
    <name type="scientific">Bacteroides helcogenes (strain ATCC 35417 / DSM 20613 / JCM 6297 / CCUG 15421 / P 36-108)</name>
    <dbReference type="NCBI Taxonomy" id="693979"/>
    <lineage>
        <taxon>Bacteria</taxon>
        <taxon>Pseudomonadati</taxon>
        <taxon>Bacteroidota</taxon>
        <taxon>Bacteroidia</taxon>
        <taxon>Bacteroidales</taxon>
        <taxon>Bacteroidaceae</taxon>
        <taxon>Bacteroides</taxon>
    </lineage>
</organism>
<feature type="transmembrane region" description="Helical" evidence="6">
    <location>
        <begin position="318"/>
        <end position="335"/>
    </location>
</feature>
<evidence type="ECO:0000259" key="7">
    <source>
        <dbReference type="PROSITE" id="PS50850"/>
    </source>
</evidence>
<evidence type="ECO:0000256" key="3">
    <source>
        <dbReference type="ARBA" id="ARBA00022692"/>
    </source>
</evidence>
<protein>
    <submittedName>
        <fullName evidence="8">Major facilitator superfamily MFS_1</fullName>
    </submittedName>
</protein>
<dbReference type="Pfam" id="PF07690">
    <property type="entry name" value="MFS_1"/>
    <property type="match status" value="1"/>
</dbReference>
<dbReference type="GO" id="GO:0016020">
    <property type="term" value="C:membrane"/>
    <property type="evidence" value="ECO:0007669"/>
    <property type="project" value="UniProtKB-SubCell"/>
</dbReference>
<dbReference type="PATRIC" id="fig|693979.3.peg.2921"/>
<evidence type="ECO:0000313" key="8">
    <source>
        <dbReference type="EMBL" id="ADV44733.1"/>
    </source>
</evidence>
<evidence type="ECO:0000313" key="9">
    <source>
        <dbReference type="Proteomes" id="UP000008630"/>
    </source>
</evidence>
<dbReference type="HOGENOM" id="CLU_001265_5_12_10"/>
<evidence type="ECO:0000256" key="2">
    <source>
        <dbReference type="ARBA" id="ARBA00022448"/>
    </source>
</evidence>
<feature type="transmembrane region" description="Helical" evidence="6">
    <location>
        <begin position="7"/>
        <end position="24"/>
    </location>
</feature>
<keyword evidence="2" id="KW-0813">Transport</keyword>
<feature type="transmembrane region" description="Helical" evidence="6">
    <location>
        <begin position="138"/>
        <end position="162"/>
    </location>
</feature>
<name>E6SN80_BACT6</name>
<sequence>MKNKNVYPWVVVALLWVVALLNYMDRQMLSTMQEAMKVDIAELNKAEAFGALMAIFLWIYGFMSPIAGMVADRVSRKWLVVGSLFVWSGVTYLMGYADDFQELYWLRAIMGVSEALYIPSALSLIADWHQGKSRSLAIGIHMTGLYVGQAIGGFGATVAAMFSWHTTFHWSGIIGVAYSLVLMFLLRENPSHATSAEKTTEKAVGAKQTSLFGGLGILFSTWAFWIILFYFAAPSLPGWATKNWLPTLFADSLGIPMSEAGPLSTITIAFSSFIGVIAGGILSDRWVQKNIRGRVYTGAIGLGMTIPALMLLGFGHSVVALVGAGMLFGIGFGIFDANNMPILCQFVSAKHRGTAYGIMNMTGVFAGAAVTKLLGKWTDGGSLGEGFAMLSVIVAIALALQIYFLRPKTDNME</sequence>
<dbReference type="eggNOG" id="COG2271">
    <property type="taxonomic scope" value="Bacteria"/>
</dbReference>
<gene>
    <name evidence="8" type="ordered locus">Bache_2790</name>
</gene>
<dbReference type="AlphaFoldDB" id="E6SN80"/>
<dbReference type="InterPro" id="IPR020846">
    <property type="entry name" value="MFS_dom"/>
</dbReference>
<keyword evidence="5 6" id="KW-0472">Membrane</keyword>